<organism evidence="1 2">
    <name type="scientific">Mycena sanguinolenta</name>
    <dbReference type="NCBI Taxonomy" id="230812"/>
    <lineage>
        <taxon>Eukaryota</taxon>
        <taxon>Fungi</taxon>
        <taxon>Dikarya</taxon>
        <taxon>Basidiomycota</taxon>
        <taxon>Agaricomycotina</taxon>
        <taxon>Agaricomycetes</taxon>
        <taxon>Agaricomycetidae</taxon>
        <taxon>Agaricales</taxon>
        <taxon>Marasmiineae</taxon>
        <taxon>Mycenaceae</taxon>
        <taxon>Mycena</taxon>
    </lineage>
</organism>
<dbReference type="Pfam" id="PF13489">
    <property type="entry name" value="Methyltransf_23"/>
    <property type="match status" value="1"/>
</dbReference>
<keyword evidence="1" id="KW-0489">Methyltransferase</keyword>
<dbReference type="Gene3D" id="3.40.50.150">
    <property type="entry name" value="Vaccinia Virus protein VP39"/>
    <property type="match status" value="1"/>
</dbReference>
<dbReference type="GO" id="GO:0008168">
    <property type="term" value="F:methyltransferase activity"/>
    <property type="evidence" value="ECO:0007669"/>
    <property type="project" value="UniProtKB-KW"/>
</dbReference>
<protein>
    <submittedName>
        <fullName evidence="1">Methyltransferase str3</fullName>
    </submittedName>
</protein>
<dbReference type="InterPro" id="IPR029063">
    <property type="entry name" value="SAM-dependent_MTases_sf"/>
</dbReference>
<gene>
    <name evidence="1" type="ORF">MSAN_01811200</name>
</gene>
<reference evidence="1" key="1">
    <citation type="submission" date="2020-05" db="EMBL/GenBank/DDBJ databases">
        <title>Mycena genomes resolve the evolution of fungal bioluminescence.</title>
        <authorList>
            <person name="Tsai I.J."/>
        </authorList>
    </citation>
    <scope>NUCLEOTIDE SEQUENCE</scope>
    <source>
        <strain evidence="1">160909Yilan</strain>
    </source>
</reference>
<dbReference type="SUPFAM" id="SSF53335">
    <property type="entry name" value="S-adenosyl-L-methionine-dependent methyltransferases"/>
    <property type="match status" value="1"/>
</dbReference>
<dbReference type="CDD" id="cd02440">
    <property type="entry name" value="AdoMet_MTases"/>
    <property type="match status" value="1"/>
</dbReference>
<comment type="caution">
    <text evidence="1">The sequence shown here is derived from an EMBL/GenBank/DDBJ whole genome shotgun (WGS) entry which is preliminary data.</text>
</comment>
<keyword evidence="1" id="KW-0808">Transferase</keyword>
<dbReference type="EMBL" id="JACAZH010000018">
    <property type="protein sequence ID" value="KAF7346729.1"/>
    <property type="molecule type" value="Genomic_DNA"/>
</dbReference>
<sequence length="247" mass="26914">MHNGKPRKLLEIGSGSGAWAIQAAEAYPDADVLAIDINPLPARPLPSNVRFQRLDIMDPSPFAAGSFDIVHVRLVLRHVGFNLFPHPTITVIPRIIDPVTPRGWLLIEVDFRHGTACLENAPGLKGGFTGVITSMKSHQGDPHFGPNLNAALERSSAFSEIKTLWTVLTAIMEVLSKDPMLAGLSKTIRQSLMSGIGVQKLNPKTVVTGGLTREVQEVFIADMGAEAGGDWSYSLDMYFAWVRKHVV</sequence>
<dbReference type="PANTHER" id="PTHR43591">
    <property type="entry name" value="METHYLTRANSFERASE"/>
    <property type="match status" value="1"/>
</dbReference>
<dbReference type="GO" id="GO:0032259">
    <property type="term" value="P:methylation"/>
    <property type="evidence" value="ECO:0007669"/>
    <property type="project" value="UniProtKB-KW"/>
</dbReference>
<dbReference type="AlphaFoldDB" id="A0A8H6XUL7"/>
<dbReference type="OrthoDB" id="506498at2759"/>
<keyword evidence="2" id="KW-1185">Reference proteome</keyword>
<evidence type="ECO:0000313" key="2">
    <source>
        <dbReference type="Proteomes" id="UP000623467"/>
    </source>
</evidence>
<name>A0A8H6XUL7_9AGAR</name>
<proteinExistence type="predicted"/>
<accession>A0A8H6XUL7</accession>
<dbReference type="Proteomes" id="UP000623467">
    <property type="component" value="Unassembled WGS sequence"/>
</dbReference>
<evidence type="ECO:0000313" key="1">
    <source>
        <dbReference type="EMBL" id="KAF7346729.1"/>
    </source>
</evidence>